<comment type="subunit">
    <text evidence="6">Part of the 30S ribosomal subunit.</text>
</comment>
<sequence>MKVFTGKVISIKMAKTATVEVVRNVAHPIYGKRIKRTKKYHTHDELGAKVGNTVKFVACRPVSKLKKWKVIEIVGAKKGKK</sequence>
<keyword evidence="3 6" id="KW-0694">RNA-binding</keyword>
<dbReference type="InterPro" id="IPR019984">
    <property type="entry name" value="Ribosomal_uS17_bact/chlr"/>
</dbReference>
<gene>
    <name evidence="6" type="primary">rpsQ</name>
    <name evidence="7" type="ORF">A2803_04245</name>
</gene>
<keyword evidence="5 6" id="KW-0687">Ribonucleoprotein</keyword>
<evidence type="ECO:0000256" key="2">
    <source>
        <dbReference type="ARBA" id="ARBA00022730"/>
    </source>
</evidence>
<dbReference type="Gene3D" id="2.40.50.140">
    <property type="entry name" value="Nucleic acid-binding proteins"/>
    <property type="match status" value="1"/>
</dbReference>
<keyword evidence="4 6" id="KW-0689">Ribosomal protein</keyword>
<comment type="similarity">
    <text evidence="1 6">Belongs to the universal ribosomal protein uS17 family.</text>
</comment>
<dbReference type="EMBL" id="MGGP01000003">
    <property type="protein sequence ID" value="OGM33382.1"/>
    <property type="molecule type" value="Genomic_DNA"/>
</dbReference>
<evidence type="ECO:0000313" key="8">
    <source>
        <dbReference type="Proteomes" id="UP000178870"/>
    </source>
</evidence>
<accession>A0A1F7Z1E4</accession>
<dbReference type="CDD" id="cd00364">
    <property type="entry name" value="Ribosomal_uS17"/>
    <property type="match status" value="1"/>
</dbReference>
<keyword evidence="2 6" id="KW-0699">rRNA-binding</keyword>
<evidence type="ECO:0000256" key="3">
    <source>
        <dbReference type="ARBA" id="ARBA00022884"/>
    </source>
</evidence>
<evidence type="ECO:0000256" key="4">
    <source>
        <dbReference type="ARBA" id="ARBA00022980"/>
    </source>
</evidence>
<evidence type="ECO:0000256" key="5">
    <source>
        <dbReference type="ARBA" id="ARBA00023274"/>
    </source>
</evidence>
<dbReference type="PANTHER" id="PTHR10744">
    <property type="entry name" value="40S RIBOSOMAL PROTEIN S11 FAMILY MEMBER"/>
    <property type="match status" value="1"/>
</dbReference>
<dbReference type="GO" id="GO:0019843">
    <property type="term" value="F:rRNA binding"/>
    <property type="evidence" value="ECO:0007669"/>
    <property type="project" value="UniProtKB-UniRule"/>
</dbReference>
<dbReference type="PRINTS" id="PR00973">
    <property type="entry name" value="RIBOSOMALS17"/>
</dbReference>
<dbReference type="GO" id="GO:0006412">
    <property type="term" value="P:translation"/>
    <property type="evidence" value="ECO:0007669"/>
    <property type="project" value="UniProtKB-UniRule"/>
</dbReference>
<dbReference type="PANTHER" id="PTHR10744:SF1">
    <property type="entry name" value="SMALL RIBOSOMAL SUBUNIT PROTEIN US17M"/>
    <property type="match status" value="1"/>
</dbReference>
<dbReference type="Proteomes" id="UP000178870">
    <property type="component" value="Unassembled WGS sequence"/>
</dbReference>
<dbReference type="Pfam" id="PF00366">
    <property type="entry name" value="Ribosomal_S17"/>
    <property type="match status" value="1"/>
</dbReference>
<evidence type="ECO:0000256" key="6">
    <source>
        <dbReference type="HAMAP-Rule" id="MF_01345"/>
    </source>
</evidence>
<organism evidence="7 8">
    <name type="scientific">Candidatus Woesebacteria bacterium RIFCSPHIGHO2_01_FULL_44_21</name>
    <dbReference type="NCBI Taxonomy" id="1802503"/>
    <lineage>
        <taxon>Bacteria</taxon>
        <taxon>Candidatus Woeseibacteriota</taxon>
    </lineage>
</organism>
<dbReference type="NCBIfam" id="NF004123">
    <property type="entry name" value="PRK05610.1"/>
    <property type="match status" value="1"/>
</dbReference>
<name>A0A1F7Z1E4_9BACT</name>
<evidence type="ECO:0000256" key="1">
    <source>
        <dbReference type="ARBA" id="ARBA00010254"/>
    </source>
</evidence>
<dbReference type="GO" id="GO:0003735">
    <property type="term" value="F:structural constituent of ribosome"/>
    <property type="evidence" value="ECO:0007669"/>
    <property type="project" value="InterPro"/>
</dbReference>
<reference evidence="7 8" key="1">
    <citation type="journal article" date="2016" name="Nat. Commun.">
        <title>Thousands of microbial genomes shed light on interconnected biogeochemical processes in an aquifer system.</title>
        <authorList>
            <person name="Anantharaman K."/>
            <person name="Brown C.T."/>
            <person name="Hug L.A."/>
            <person name="Sharon I."/>
            <person name="Castelle C.J."/>
            <person name="Probst A.J."/>
            <person name="Thomas B.C."/>
            <person name="Singh A."/>
            <person name="Wilkins M.J."/>
            <person name="Karaoz U."/>
            <person name="Brodie E.L."/>
            <person name="Williams K.H."/>
            <person name="Hubbard S.S."/>
            <person name="Banfield J.F."/>
        </authorList>
    </citation>
    <scope>NUCLEOTIDE SEQUENCE [LARGE SCALE GENOMIC DNA]</scope>
</reference>
<dbReference type="AlphaFoldDB" id="A0A1F7Z1E4"/>
<dbReference type="HAMAP" id="MF_01345_B">
    <property type="entry name" value="Ribosomal_uS17_B"/>
    <property type="match status" value="1"/>
</dbReference>
<dbReference type="InterPro" id="IPR000266">
    <property type="entry name" value="Ribosomal_uS17"/>
</dbReference>
<proteinExistence type="inferred from homology"/>
<evidence type="ECO:0000313" key="7">
    <source>
        <dbReference type="EMBL" id="OGM33382.1"/>
    </source>
</evidence>
<dbReference type="SUPFAM" id="SSF50249">
    <property type="entry name" value="Nucleic acid-binding proteins"/>
    <property type="match status" value="1"/>
</dbReference>
<comment type="function">
    <text evidence="6">One of the primary rRNA binding proteins, it binds specifically to the 5'-end of 16S ribosomal RNA.</text>
</comment>
<protein>
    <recommendedName>
        <fullName evidence="6">Small ribosomal subunit protein uS17</fullName>
    </recommendedName>
</protein>
<dbReference type="InterPro" id="IPR012340">
    <property type="entry name" value="NA-bd_OB-fold"/>
</dbReference>
<comment type="caution">
    <text evidence="7">The sequence shown here is derived from an EMBL/GenBank/DDBJ whole genome shotgun (WGS) entry which is preliminary data.</text>
</comment>
<dbReference type="GO" id="GO:0022627">
    <property type="term" value="C:cytosolic small ribosomal subunit"/>
    <property type="evidence" value="ECO:0007669"/>
    <property type="project" value="TreeGrafter"/>
</dbReference>